<keyword evidence="5" id="KW-0997">Cell inner membrane</keyword>
<evidence type="ECO:0000313" key="18">
    <source>
        <dbReference type="EMBL" id="MBB3859574.1"/>
    </source>
</evidence>
<keyword evidence="10 18" id="KW-0418">Kinase</keyword>
<organism evidence="18 19">
    <name type="scientific">Novosphingobium hassiacum</name>
    <dbReference type="NCBI Taxonomy" id="173676"/>
    <lineage>
        <taxon>Bacteria</taxon>
        <taxon>Pseudomonadati</taxon>
        <taxon>Pseudomonadota</taxon>
        <taxon>Alphaproteobacteria</taxon>
        <taxon>Sphingomonadales</taxon>
        <taxon>Sphingomonadaceae</taxon>
        <taxon>Novosphingobium</taxon>
    </lineage>
</organism>
<gene>
    <name evidence="18" type="ORF">GGQ88_000814</name>
</gene>
<dbReference type="GO" id="GO:0005524">
    <property type="term" value="F:ATP binding"/>
    <property type="evidence" value="ECO:0007669"/>
    <property type="project" value="UniProtKB-KW"/>
</dbReference>
<keyword evidence="7 18" id="KW-0808">Transferase</keyword>
<evidence type="ECO:0000256" key="10">
    <source>
        <dbReference type="ARBA" id="ARBA00022777"/>
    </source>
</evidence>
<feature type="transmembrane region" description="Helical" evidence="15">
    <location>
        <begin position="20"/>
        <end position="42"/>
    </location>
</feature>
<dbReference type="EMBL" id="JACICY010000001">
    <property type="protein sequence ID" value="MBB3859574.1"/>
    <property type="molecule type" value="Genomic_DNA"/>
</dbReference>
<evidence type="ECO:0000256" key="12">
    <source>
        <dbReference type="ARBA" id="ARBA00022989"/>
    </source>
</evidence>
<keyword evidence="11" id="KW-0067">ATP-binding</keyword>
<dbReference type="RefSeq" id="WP_183611796.1">
    <property type="nucleotide sequence ID" value="NZ_JACICY010000001.1"/>
</dbReference>
<evidence type="ECO:0000259" key="16">
    <source>
        <dbReference type="PROSITE" id="PS50109"/>
    </source>
</evidence>
<feature type="domain" description="Histidine kinase" evidence="16">
    <location>
        <begin position="249"/>
        <end position="446"/>
    </location>
</feature>
<evidence type="ECO:0000256" key="15">
    <source>
        <dbReference type="SAM" id="Phobius"/>
    </source>
</evidence>
<evidence type="ECO:0000256" key="11">
    <source>
        <dbReference type="ARBA" id="ARBA00022840"/>
    </source>
</evidence>
<keyword evidence="8 15" id="KW-0812">Transmembrane</keyword>
<proteinExistence type="predicted"/>
<evidence type="ECO:0000256" key="14">
    <source>
        <dbReference type="ARBA" id="ARBA00023136"/>
    </source>
</evidence>
<evidence type="ECO:0000259" key="17">
    <source>
        <dbReference type="PROSITE" id="PS50885"/>
    </source>
</evidence>
<dbReference type="InterPro" id="IPR036890">
    <property type="entry name" value="HATPase_C_sf"/>
</dbReference>
<name>A0A7W5ZW60_9SPHN</name>
<evidence type="ECO:0000256" key="4">
    <source>
        <dbReference type="ARBA" id="ARBA00022475"/>
    </source>
</evidence>
<dbReference type="GO" id="GO:0000155">
    <property type="term" value="F:phosphorelay sensor kinase activity"/>
    <property type="evidence" value="ECO:0007669"/>
    <property type="project" value="InterPro"/>
</dbReference>
<dbReference type="InterPro" id="IPR003594">
    <property type="entry name" value="HATPase_dom"/>
</dbReference>
<dbReference type="Proteomes" id="UP000562395">
    <property type="component" value="Unassembled WGS sequence"/>
</dbReference>
<dbReference type="GO" id="GO:0005886">
    <property type="term" value="C:plasma membrane"/>
    <property type="evidence" value="ECO:0007669"/>
    <property type="project" value="UniProtKB-SubCell"/>
</dbReference>
<comment type="subcellular location">
    <subcellularLocation>
        <location evidence="2">Cell inner membrane</location>
        <topology evidence="2">Multi-pass membrane protein</topology>
    </subcellularLocation>
</comment>
<evidence type="ECO:0000256" key="8">
    <source>
        <dbReference type="ARBA" id="ARBA00022692"/>
    </source>
</evidence>
<dbReference type="InterPro" id="IPR003660">
    <property type="entry name" value="HAMP_dom"/>
</dbReference>
<dbReference type="Gene3D" id="6.10.340.10">
    <property type="match status" value="1"/>
</dbReference>
<dbReference type="PANTHER" id="PTHR44936">
    <property type="entry name" value="SENSOR PROTEIN CREC"/>
    <property type="match status" value="1"/>
</dbReference>
<evidence type="ECO:0000256" key="2">
    <source>
        <dbReference type="ARBA" id="ARBA00004429"/>
    </source>
</evidence>
<dbReference type="InterPro" id="IPR038421">
    <property type="entry name" value="RisS_PPD_sf"/>
</dbReference>
<evidence type="ECO:0000256" key="9">
    <source>
        <dbReference type="ARBA" id="ARBA00022741"/>
    </source>
</evidence>
<dbReference type="Gene3D" id="3.30.565.10">
    <property type="entry name" value="Histidine kinase-like ATPase, C-terminal domain"/>
    <property type="match status" value="1"/>
</dbReference>
<evidence type="ECO:0000256" key="3">
    <source>
        <dbReference type="ARBA" id="ARBA00012438"/>
    </source>
</evidence>
<accession>A0A7W5ZW60</accession>
<dbReference type="SMART" id="SM00388">
    <property type="entry name" value="HisKA"/>
    <property type="match status" value="1"/>
</dbReference>
<dbReference type="InterPro" id="IPR036097">
    <property type="entry name" value="HisK_dim/P_sf"/>
</dbReference>
<keyword evidence="12 15" id="KW-1133">Transmembrane helix</keyword>
<protein>
    <recommendedName>
        <fullName evidence="3">histidine kinase</fullName>
        <ecNumber evidence="3">2.7.13.3</ecNumber>
    </recommendedName>
</protein>
<evidence type="ECO:0000256" key="6">
    <source>
        <dbReference type="ARBA" id="ARBA00022553"/>
    </source>
</evidence>
<dbReference type="InterPro" id="IPR050980">
    <property type="entry name" value="2C_sensor_his_kinase"/>
</dbReference>
<reference evidence="18 19" key="1">
    <citation type="submission" date="2020-08" db="EMBL/GenBank/DDBJ databases">
        <title>Genomic Encyclopedia of Type Strains, Phase IV (KMG-IV): sequencing the most valuable type-strain genomes for metagenomic binning, comparative biology and taxonomic classification.</title>
        <authorList>
            <person name="Goeker M."/>
        </authorList>
    </citation>
    <scope>NUCLEOTIDE SEQUENCE [LARGE SCALE GENOMIC DNA]</scope>
    <source>
        <strain evidence="18 19">DSM 14552</strain>
    </source>
</reference>
<dbReference type="SUPFAM" id="SSF55874">
    <property type="entry name" value="ATPase domain of HSP90 chaperone/DNA topoisomerase II/histidine kinase"/>
    <property type="match status" value="1"/>
</dbReference>
<dbReference type="InterPro" id="IPR003661">
    <property type="entry name" value="HisK_dim/P_dom"/>
</dbReference>
<keyword evidence="9" id="KW-0547">Nucleotide-binding</keyword>
<dbReference type="Gene3D" id="3.30.450.300">
    <property type="entry name" value="Sensor histidine kinase RisS, periplasmic domain"/>
    <property type="match status" value="1"/>
</dbReference>
<comment type="caution">
    <text evidence="18">The sequence shown here is derived from an EMBL/GenBank/DDBJ whole genome shotgun (WGS) entry which is preliminary data.</text>
</comment>
<comment type="catalytic activity">
    <reaction evidence="1">
        <text>ATP + protein L-histidine = ADP + protein N-phospho-L-histidine.</text>
        <dbReference type="EC" id="2.7.13.3"/>
    </reaction>
</comment>
<dbReference type="PRINTS" id="PR00344">
    <property type="entry name" value="BCTRLSENSOR"/>
</dbReference>
<evidence type="ECO:0000256" key="7">
    <source>
        <dbReference type="ARBA" id="ARBA00022679"/>
    </source>
</evidence>
<evidence type="ECO:0000256" key="13">
    <source>
        <dbReference type="ARBA" id="ARBA00023012"/>
    </source>
</evidence>
<evidence type="ECO:0000256" key="5">
    <source>
        <dbReference type="ARBA" id="ARBA00022519"/>
    </source>
</evidence>
<dbReference type="EC" id="2.7.13.3" evidence="3"/>
<dbReference type="InterPro" id="IPR004358">
    <property type="entry name" value="Sig_transdc_His_kin-like_C"/>
</dbReference>
<dbReference type="Pfam" id="PF00512">
    <property type="entry name" value="HisKA"/>
    <property type="match status" value="1"/>
</dbReference>
<dbReference type="Gene3D" id="1.10.287.130">
    <property type="match status" value="1"/>
</dbReference>
<keyword evidence="4" id="KW-1003">Cell membrane</keyword>
<dbReference type="PROSITE" id="PS50109">
    <property type="entry name" value="HIS_KIN"/>
    <property type="match status" value="1"/>
</dbReference>
<dbReference type="SUPFAM" id="SSF47384">
    <property type="entry name" value="Homodimeric domain of signal transducing histidine kinase"/>
    <property type="match status" value="1"/>
</dbReference>
<evidence type="ECO:0000256" key="1">
    <source>
        <dbReference type="ARBA" id="ARBA00000085"/>
    </source>
</evidence>
<dbReference type="Pfam" id="PF02518">
    <property type="entry name" value="HATPase_c"/>
    <property type="match status" value="1"/>
</dbReference>
<evidence type="ECO:0000313" key="19">
    <source>
        <dbReference type="Proteomes" id="UP000562395"/>
    </source>
</evidence>
<keyword evidence="6" id="KW-0597">Phosphoprotein</keyword>
<dbReference type="SMART" id="SM00387">
    <property type="entry name" value="HATPase_c"/>
    <property type="match status" value="1"/>
</dbReference>
<keyword evidence="14 15" id="KW-0472">Membrane</keyword>
<dbReference type="InterPro" id="IPR005467">
    <property type="entry name" value="His_kinase_dom"/>
</dbReference>
<dbReference type="AlphaFoldDB" id="A0A7W5ZW60"/>
<feature type="transmembrane region" description="Helical" evidence="15">
    <location>
        <begin position="164"/>
        <end position="182"/>
    </location>
</feature>
<dbReference type="PROSITE" id="PS50885">
    <property type="entry name" value="HAMP"/>
    <property type="match status" value="1"/>
</dbReference>
<dbReference type="PANTHER" id="PTHR44936:SF5">
    <property type="entry name" value="SENSOR HISTIDINE KINASE ENVZ"/>
    <property type="match status" value="1"/>
</dbReference>
<feature type="domain" description="HAMP" evidence="17">
    <location>
        <begin position="184"/>
        <end position="241"/>
    </location>
</feature>
<keyword evidence="13" id="KW-0902">Two-component regulatory system</keyword>
<sequence>MSWRLPALALPRSMLRRNVALMVGVVLAGQVVAGLLVMALVIQPQVNRIAQLTADMISVLTHVMEDLPEAERKIMLSRFESSGNVLIRLQEPADNAASQTLRNRVPNFIERQFVRALSHRLGSGKELKWQRGADDRLWFEMQIGTQAVWISVTPPSGRSALQTMLYAFLVAFIVAAAAGLLLQRRLDAPLQRLAAQVDAFAPDMARHEQILPMLETTGPDEVAAVASAFNRLTERLANDEAERTLMLAGVSHDLRTPLTRLRLCLEMMSGHDDQIEATAARQVDRIEAMLQQFLDFARGFAEEAASDVSMAELLAGVARDVDPQGQTQVVVDKTLRANLRYQAVTRAVGNLLGNAIRYGQRPTRLHAHKQGSVVVIEVSDAGQGFSAASAEQLRRPFARGDNARGGDGAGLGLAIAERVAVAHAGSLRFAFRHGRFCAELALQDQILPSQ</sequence>
<dbReference type="CDD" id="cd00082">
    <property type="entry name" value="HisKA"/>
    <property type="match status" value="1"/>
</dbReference>
<keyword evidence="19" id="KW-1185">Reference proteome</keyword>